<dbReference type="InterPro" id="IPR042095">
    <property type="entry name" value="SUMF_sf"/>
</dbReference>
<name>A0A556ACM2_9BURK</name>
<keyword evidence="1" id="KW-0812">Transmembrane</keyword>
<evidence type="ECO:0000313" key="4">
    <source>
        <dbReference type="Proteomes" id="UP000318405"/>
    </source>
</evidence>
<dbReference type="SUPFAM" id="SSF56436">
    <property type="entry name" value="C-type lectin-like"/>
    <property type="match status" value="1"/>
</dbReference>
<evidence type="ECO:0000256" key="1">
    <source>
        <dbReference type="SAM" id="Phobius"/>
    </source>
</evidence>
<dbReference type="PANTHER" id="PTHR23150:SF19">
    <property type="entry name" value="FORMYLGLYCINE-GENERATING ENZYME"/>
    <property type="match status" value="1"/>
</dbReference>
<dbReference type="Proteomes" id="UP000318405">
    <property type="component" value="Unassembled WGS sequence"/>
</dbReference>
<accession>A0A556ACM2</accession>
<evidence type="ECO:0000259" key="2">
    <source>
        <dbReference type="Pfam" id="PF03781"/>
    </source>
</evidence>
<dbReference type="InterPro" id="IPR016187">
    <property type="entry name" value="CTDL_fold"/>
</dbReference>
<keyword evidence="1" id="KW-1133">Transmembrane helix</keyword>
<sequence length="388" mass="41952">MASIEASHRKWYVAAAGAALGVVAVAVGLAWHQSAARTPAPPVVIVGDGVATPKDMAWIPSGVFQMGSDSQLAQPNERPAHAVKVQGFWMDVAHVTNEQFAEFVRQTGYVTTAERKPDWETIRVQLPPGIARPPDDVLVPGAMVFVGTSGPVDLADYSQWWQYVPGASWRHPQGPGSSIEGKEDHPVVQVSYEDALAYAAWAGKRLPSEAEWEYAARGGLEQATYVWGDELMPDGKPLANYWDSRQRTFPVVSPDAGGAAGTLRARTFPPNGYGLHDMTGNAWQWVADWYGADYFTQQARAAGRTPIDNPTGPAEAFDPSEPGVPVHAPKRVIRGGSFLCNESYCLSYRPSARRGSDPYSPMSHVGFRLAKNAPAPVARLEAGDAMAR</sequence>
<keyword evidence="4" id="KW-1185">Reference proteome</keyword>
<dbReference type="RefSeq" id="WP_143950530.1">
    <property type="nucleotide sequence ID" value="NZ_BAABMB010000003.1"/>
</dbReference>
<dbReference type="OrthoDB" id="9768004at2"/>
<dbReference type="Gene3D" id="3.90.1580.10">
    <property type="entry name" value="paralog of FGE (formylglycine-generating enzyme)"/>
    <property type="match status" value="1"/>
</dbReference>
<dbReference type="EMBL" id="VLTJ01000039">
    <property type="protein sequence ID" value="TSH90613.1"/>
    <property type="molecule type" value="Genomic_DNA"/>
</dbReference>
<comment type="caution">
    <text evidence="3">The sequence shown here is derived from an EMBL/GenBank/DDBJ whole genome shotgun (WGS) entry which is preliminary data.</text>
</comment>
<protein>
    <submittedName>
        <fullName evidence="3">Formylglycine-generating enzyme family protein</fullName>
    </submittedName>
</protein>
<evidence type="ECO:0000313" key="3">
    <source>
        <dbReference type="EMBL" id="TSH90613.1"/>
    </source>
</evidence>
<feature type="transmembrane region" description="Helical" evidence="1">
    <location>
        <begin position="12"/>
        <end position="31"/>
    </location>
</feature>
<dbReference type="Pfam" id="PF03781">
    <property type="entry name" value="FGE-sulfatase"/>
    <property type="match status" value="1"/>
</dbReference>
<reference evidence="3 4" key="1">
    <citation type="submission" date="2019-07" db="EMBL/GenBank/DDBJ databases">
        <title>Qingshengfaniella alkalisoli gen. nov., sp. nov., isolated from saline soil.</title>
        <authorList>
            <person name="Xu L."/>
            <person name="Huang X.-X."/>
            <person name="Sun J.-Q."/>
        </authorList>
    </citation>
    <scope>NUCLEOTIDE SEQUENCE [LARGE SCALE GENOMIC DNA]</scope>
    <source>
        <strain evidence="3 4">DSM 27279</strain>
    </source>
</reference>
<keyword evidence="1" id="KW-0472">Membrane</keyword>
<dbReference type="PANTHER" id="PTHR23150">
    <property type="entry name" value="SULFATASE MODIFYING FACTOR 1, 2"/>
    <property type="match status" value="1"/>
</dbReference>
<dbReference type="GO" id="GO:0120147">
    <property type="term" value="F:formylglycine-generating oxidase activity"/>
    <property type="evidence" value="ECO:0007669"/>
    <property type="project" value="TreeGrafter"/>
</dbReference>
<dbReference type="InterPro" id="IPR051043">
    <property type="entry name" value="Sulfatase_Mod_Factor_Kinase"/>
</dbReference>
<dbReference type="AlphaFoldDB" id="A0A556ACM2"/>
<proteinExistence type="predicted"/>
<dbReference type="InterPro" id="IPR005532">
    <property type="entry name" value="SUMF_dom"/>
</dbReference>
<gene>
    <name evidence="3" type="ORF">FOZ76_22680</name>
</gene>
<organism evidence="3 4">
    <name type="scientific">Verticiella sediminum</name>
    <dbReference type="NCBI Taxonomy" id="1247510"/>
    <lineage>
        <taxon>Bacteria</taxon>
        <taxon>Pseudomonadati</taxon>
        <taxon>Pseudomonadota</taxon>
        <taxon>Betaproteobacteria</taxon>
        <taxon>Burkholderiales</taxon>
        <taxon>Alcaligenaceae</taxon>
        <taxon>Verticiella</taxon>
    </lineage>
</organism>
<feature type="domain" description="Sulfatase-modifying factor enzyme-like" evidence="2">
    <location>
        <begin position="54"/>
        <end position="371"/>
    </location>
</feature>